<evidence type="ECO:0000313" key="2">
    <source>
        <dbReference type="EMBL" id="BAR55246.1"/>
    </source>
</evidence>
<evidence type="ECO:0000313" key="3">
    <source>
        <dbReference type="Proteomes" id="UP000063308"/>
    </source>
</evidence>
<feature type="compositionally biased region" description="Basic and acidic residues" evidence="1">
    <location>
        <begin position="1"/>
        <end position="12"/>
    </location>
</feature>
<accession>A0A0E4BLK3</accession>
<name>A0A0E4BLK3_9BRAD</name>
<organism evidence="2 3">
    <name type="scientific">Bradyrhizobium diazoefficiens</name>
    <dbReference type="NCBI Taxonomy" id="1355477"/>
    <lineage>
        <taxon>Bacteria</taxon>
        <taxon>Pseudomonadati</taxon>
        <taxon>Pseudomonadota</taxon>
        <taxon>Alphaproteobacteria</taxon>
        <taxon>Hyphomicrobiales</taxon>
        <taxon>Nitrobacteraceae</taxon>
        <taxon>Bradyrhizobium</taxon>
    </lineage>
</organism>
<reference evidence="2 3" key="1">
    <citation type="submission" date="2014-11" db="EMBL/GenBank/DDBJ databases">
        <title>Symbiosis island explosion on the genome of extra-slow-growing strains of soybean bradyrhizobia with massive insertion sequences.</title>
        <authorList>
            <person name="Iida T."/>
            <person name="Minamisawa K."/>
        </authorList>
    </citation>
    <scope>NUCLEOTIDE SEQUENCE [LARGE SCALE GENOMIC DNA]</scope>
    <source>
        <strain evidence="2 3">NK6</strain>
    </source>
</reference>
<gene>
    <name evidence="2" type="ORF">NK6_2064</name>
</gene>
<sequence length="39" mass="4307">MRRDYLKRHAGEIDETAQDAGPPQHDDSNVVVVKTAQSA</sequence>
<dbReference type="Proteomes" id="UP000063308">
    <property type="component" value="Chromosome"/>
</dbReference>
<dbReference type="AlphaFoldDB" id="A0A0E4BLK3"/>
<proteinExistence type="predicted"/>
<feature type="region of interest" description="Disordered" evidence="1">
    <location>
        <begin position="1"/>
        <end position="28"/>
    </location>
</feature>
<dbReference type="EMBL" id="AP014685">
    <property type="protein sequence ID" value="BAR55246.1"/>
    <property type="molecule type" value="Genomic_DNA"/>
</dbReference>
<evidence type="ECO:0000256" key="1">
    <source>
        <dbReference type="SAM" id="MobiDB-lite"/>
    </source>
</evidence>
<protein>
    <submittedName>
        <fullName evidence="2">Uncharacterized protein</fullName>
    </submittedName>
</protein>